<keyword evidence="2" id="KW-0238">DNA-binding</keyword>
<evidence type="ECO:0000256" key="2">
    <source>
        <dbReference type="ARBA" id="ARBA00023125"/>
    </source>
</evidence>
<evidence type="ECO:0000256" key="3">
    <source>
        <dbReference type="ARBA" id="ARBA00023163"/>
    </source>
</evidence>
<keyword evidence="1" id="KW-0805">Transcription regulation</keyword>
<dbReference type="EMBL" id="CAXJIO010000012">
    <property type="protein sequence ID" value="CAL2103054.1"/>
    <property type="molecule type" value="Genomic_DNA"/>
</dbReference>
<dbReference type="PROSITE" id="PS01124">
    <property type="entry name" value="HTH_ARAC_FAMILY_2"/>
    <property type="match status" value="1"/>
</dbReference>
<protein>
    <submittedName>
        <fullName evidence="5">AraC family transcriptional regulator, transcriptional activator of pobA</fullName>
    </submittedName>
</protein>
<gene>
    <name evidence="5" type="ORF">T190423A01A_30168</name>
</gene>
<proteinExistence type="predicted"/>
<dbReference type="Proteomes" id="UP001497527">
    <property type="component" value="Unassembled WGS sequence"/>
</dbReference>
<sequence length="280" mass="32935">MLYNLFNNKNEKVLIVKSFSEKNITTLFEKPNFYAIFFFEEAHGVINMESSEMQVKDNNILFYYPYQKLEFEGTFKGSYIQFHPDFFCIDIHAKDVGCQGVLFNNFLNDTVLRCSNKDFVIMSNSFLNLKKELLNKDVGQLDMVSSQLKMLLICAVRIKRKEQNDAILNKENIHIQLEKLIEKNYINETSPEFYCNELNISMTTFNRLCKKYFKNSFVTIINLKKIASAKNQLFLTNESIKNIAYGIGFNDPLYFTRVFKKYSGISPKEFRKQLKDNRLI</sequence>
<keyword evidence="6" id="KW-1185">Reference proteome</keyword>
<dbReference type="PANTHER" id="PTHR43280:SF32">
    <property type="entry name" value="TRANSCRIPTIONAL REGULATORY PROTEIN"/>
    <property type="match status" value="1"/>
</dbReference>
<dbReference type="SMART" id="SM00342">
    <property type="entry name" value="HTH_ARAC"/>
    <property type="match status" value="1"/>
</dbReference>
<reference evidence="5 6" key="1">
    <citation type="submission" date="2024-05" db="EMBL/GenBank/DDBJ databases">
        <authorList>
            <person name="Duchaud E."/>
        </authorList>
    </citation>
    <scope>NUCLEOTIDE SEQUENCE [LARGE SCALE GENOMIC DNA]</scope>
    <source>
        <strain evidence="5">Ena-SAMPLE-TAB-13-05-2024-13:56:06:370-140308</strain>
    </source>
</reference>
<feature type="domain" description="HTH araC/xylS-type" evidence="4">
    <location>
        <begin position="175"/>
        <end position="273"/>
    </location>
</feature>
<comment type="caution">
    <text evidence="5">The sequence shown here is derived from an EMBL/GenBank/DDBJ whole genome shotgun (WGS) entry which is preliminary data.</text>
</comment>
<evidence type="ECO:0000313" key="5">
    <source>
        <dbReference type="EMBL" id="CAL2103054.1"/>
    </source>
</evidence>
<dbReference type="Pfam" id="PF12833">
    <property type="entry name" value="HTH_18"/>
    <property type="match status" value="1"/>
</dbReference>
<dbReference type="InterPro" id="IPR009057">
    <property type="entry name" value="Homeodomain-like_sf"/>
</dbReference>
<keyword evidence="3" id="KW-0804">Transcription</keyword>
<evidence type="ECO:0000259" key="4">
    <source>
        <dbReference type="PROSITE" id="PS01124"/>
    </source>
</evidence>
<organism evidence="5 6">
    <name type="scientific">Tenacibaculum polynesiense</name>
    <dbReference type="NCBI Taxonomy" id="3137857"/>
    <lineage>
        <taxon>Bacteria</taxon>
        <taxon>Pseudomonadati</taxon>
        <taxon>Bacteroidota</taxon>
        <taxon>Flavobacteriia</taxon>
        <taxon>Flavobacteriales</taxon>
        <taxon>Flavobacteriaceae</taxon>
        <taxon>Tenacibaculum</taxon>
    </lineage>
</organism>
<name>A0ABM9PBU0_9FLAO</name>
<evidence type="ECO:0000256" key="1">
    <source>
        <dbReference type="ARBA" id="ARBA00023015"/>
    </source>
</evidence>
<dbReference type="InterPro" id="IPR018060">
    <property type="entry name" value="HTH_AraC"/>
</dbReference>
<dbReference type="SUPFAM" id="SSF46689">
    <property type="entry name" value="Homeodomain-like"/>
    <property type="match status" value="1"/>
</dbReference>
<dbReference type="PRINTS" id="PR00032">
    <property type="entry name" value="HTHARAC"/>
</dbReference>
<evidence type="ECO:0000313" key="6">
    <source>
        <dbReference type="Proteomes" id="UP001497527"/>
    </source>
</evidence>
<dbReference type="PROSITE" id="PS00041">
    <property type="entry name" value="HTH_ARAC_FAMILY_1"/>
    <property type="match status" value="1"/>
</dbReference>
<accession>A0ABM9PBU0</accession>
<dbReference type="Gene3D" id="1.10.10.60">
    <property type="entry name" value="Homeodomain-like"/>
    <property type="match status" value="1"/>
</dbReference>
<dbReference type="PANTHER" id="PTHR43280">
    <property type="entry name" value="ARAC-FAMILY TRANSCRIPTIONAL REGULATOR"/>
    <property type="match status" value="1"/>
</dbReference>
<dbReference type="InterPro" id="IPR020449">
    <property type="entry name" value="Tscrpt_reg_AraC-type_HTH"/>
</dbReference>
<dbReference type="RefSeq" id="WP_348716999.1">
    <property type="nucleotide sequence ID" value="NZ_CAXJIO010000012.1"/>
</dbReference>
<dbReference type="InterPro" id="IPR018062">
    <property type="entry name" value="HTH_AraC-typ_CS"/>
</dbReference>